<dbReference type="AlphaFoldDB" id="A0ABC8SZH9"/>
<feature type="compositionally biased region" description="Polar residues" evidence="1">
    <location>
        <begin position="26"/>
        <end position="37"/>
    </location>
</feature>
<feature type="compositionally biased region" description="Basic and acidic residues" evidence="1">
    <location>
        <begin position="38"/>
        <end position="51"/>
    </location>
</feature>
<gene>
    <name evidence="2" type="ORF">ILEXP_LOCUS31468</name>
</gene>
<evidence type="ECO:0000256" key="1">
    <source>
        <dbReference type="SAM" id="MobiDB-lite"/>
    </source>
</evidence>
<accession>A0ABC8SZH9</accession>
<comment type="caution">
    <text evidence="2">The sequence shown here is derived from an EMBL/GenBank/DDBJ whole genome shotgun (WGS) entry which is preliminary data.</text>
</comment>
<reference evidence="2 3" key="1">
    <citation type="submission" date="2024-02" db="EMBL/GenBank/DDBJ databases">
        <authorList>
            <person name="Vignale AGUSTIN F."/>
            <person name="Sosa J E."/>
            <person name="Modenutti C."/>
        </authorList>
    </citation>
    <scope>NUCLEOTIDE SEQUENCE [LARGE SCALE GENOMIC DNA]</scope>
</reference>
<evidence type="ECO:0000313" key="2">
    <source>
        <dbReference type="EMBL" id="CAK9162591.1"/>
    </source>
</evidence>
<dbReference type="EMBL" id="CAUOFW020003903">
    <property type="protein sequence ID" value="CAK9162591.1"/>
    <property type="molecule type" value="Genomic_DNA"/>
</dbReference>
<sequence length="87" mass="10122">NATFVARQKPQSFDALVSKASNVERQIAQQSSLPQKSRMTEEKKFDNNEKTRKMRPCLNLSMSIRKKKMEKERKSLKMGKKLPEIPL</sequence>
<name>A0ABC8SZH9_9AQUA</name>
<protein>
    <submittedName>
        <fullName evidence="2">Uncharacterized protein</fullName>
    </submittedName>
</protein>
<proteinExistence type="predicted"/>
<feature type="non-terminal residue" evidence="2">
    <location>
        <position position="1"/>
    </location>
</feature>
<dbReference type="Proteomes" id="UP001642360">
    <property type="component" value="Unassembled WGS sequence"/>
</dbReference>
<evidence type="ECO:0000313" key="3">
    <source>
        <dbReference type="Proteomes" id="UP001642360"/>
    </source>
</evidence>
<organism evidence="2 3">
    <name type="scientific">Ilex paraguariensis</name>
    <name type="common">yerba mate</name>
    <dbReference type="NCBI Taxonomy" id="185542"/>
    <lineage>
        <taxon>Eukaryota</taxon>
        <taxon>Viridiplantae</taxon>
        <taxon>Streptophyta</taxon>
        <taxon>Embryophyta</taxon>
        <taxon>Tracheophyta</taxon>
        <taxon>Spermatophyta</taxon>
        <taxon>Magnoliopsida</taxon>
        <taxon>eudicotyledons</taxon>
        <taxon>Gunneridae</taxon>
        <taxon>Pentapetalae</taxon>
        <taxon>asterids</taxon>
        <taxon>campanulids</taxon>
        <taxon>Aquifoliales</taxon>
        <taxon>Aquifoliaceae</taxon>
        <taxon>Ilex</taxon>
    </lineage>
</organism>
<feature type="region of interest" description="Disordered" evidence="1">
    <location>
        <begin position="26"/>
        <end position="54"/>
    </location>
</feature>
<feature type="region of interest" description="Disordered" evidence="1">
    <location>
        <begin position="68"/>
        <end position="87"/>
    </location>
</feature>
<keyword evidence="3" id="KW-1185">Reference proteome</keyword>